<dbReference type="Proteomes" id="UP000231990">
    <property type="component" value="Unassembled WGS sequence"/>
</dbReference>
<comment type="caution">
    <text evidence="2">The sequence shown here is derived from an EMBL/GenBank/DDBJ whole genome shotgun (WGS) entry which is preliminary data.</text>
</comment>
<keyword evidence="3" id="KW-1185">Reference proteome</keyword>
<organism evidence="2 4">
    <name type="scientific">Leptospira perolatii</name>
    <dbReference type="NCBI Taxonomy" id="2023191"/>
    <lineage>
        <taxon>Bacteria</taxon>
        <taxon>Pseudomonadati</taxon>
        <taxon>Spirochaetota</taxon>
        <taxon>Spirochaetia</taxon>
        <taxon>Leptospirales</taxon>
        <taxon>Leptospiraceae</taxon>
        <taxon>Leptospira</taxon>
    </lineage>
</organism>
<protein>
    <submittedName>
        <fullName evidence="2">Uncharacterized protein</fullName>
    </submittedName>
</protein>
<proteinExistence type="predicted"/>
<evidence type="ECO:0000313" key="4">
    <source>
        <dbReference type="Proteomes" id="UP000231990"/>
    </source>
</evidence>
<dbReference type="EMBL" id="NPDY01000011">
    <property type="protein sequence ID" value="PJZ69272.1"/>
    <property type="molecule type" value="Genomic_DNA"/>
</dbReference>
<dbReference type="PANTHER" id="PTHR41339">
    <property type="entry name" value="LIPL48"/>
    <property type="match status" value="1"/>
</dbReference>
<dbReference type="PANTHER" id="PTHR41339:SF1">
    <property type="entry name" value="SECRETED PROTEIN"/>
    <property type="match status" value="1"/>
</dbReference>
<dbReference type="AlphaFoldDB" id="A0A2M9ZJV1"/>
<evidence type="ECO:0000313" key="3">
    <source>
        <dbReference type="Proteomes" id="UP000231962"/>
    </source>
</evidence>
<dbReference type="Proteomes" id="UP000231962">
    <property type="component" value="Unassembled WGS sequence"/>
</dbReference>
<accession>A0A2M9ZJV1</accession>
<dbReference type="OrthoDB" id="318778at2"/>
<dbReference type="EMBL" id="NPDZ01000010">
    <property type="protein sequence ID" value="PJZ72346.1"/>
    <property type="molecule type" value="Genomic_DNA"/>
</dbReference>
<gene>
    <name evidence="1" type="ORF">CH360_12220</name>
    <name evidence="2" type="ORF">CH373_14400</name>
</gene>
<reference evidence="3 4" key="1">
    <citation type="submission" date="2017-07" db="EMBL/GenBank/DDBJ databases">
        <title>Leptospira spp. isolated from tropical soils.</title>
        <authorList>
            <person name="Thibeaux R."/>
            <person name="Iraola G."/>
            <person name="Ferres I."/>
            <person name="Bierque E."/>
            <person name="Girault D."/>
            <person name="Soupe-Gilbert M.-E."/>
            <person name="Picardeau M."/>
            <person name="Goarant C."/>
        </authorList>
    </citation>
    <scope>NUCLEOTIDE SEQUENCE [LARGE SCALE GENOMIC DNA]</scope>
    <source>
        <strain evidence="2 4">FH1-B-B1</strain>
        <strain evidence="1 3">FH1-B-C1</strain>
    </source>
</reference>
<sequence length="633" mass="64175">MKRHMKRLSVLSTAVALTAVLGNCDGGKGGGNNNAVLAALVLANQFEANVFIAGKVTKTGNLDTTSTTVTSNTIALANGVDLVTNKPMYVTLTNTETGEVVATDFTVALAPSSNKSNKDAGDFGVSVNLLGVPSGTYTGKIITIDSTTVAGACNATCDSVANYNTDVATFSLAINVDESNPGSLSQVTVSSVAISPEITADASGHGGSATTVNIQIKSVLAAIKGQYFNPNPTAGETVCDGFNAPAPEVLSGTITSNKTLGPSTILDGVVYVKSGATLTVPAGSVVYGTRGSAIFFVGGNLTTQGTAAAPVCFTSSQARGSRFPGDWGGIVFVGSGSGTRATGTGTTEGVSPETYPKAGGTNVNLNLAYTIVEFAGNEVAPGDELNSLSHYAVNSATYNYVQAHRGLDDSYEWWGGGIAPSTFTGTYLIGSGGMDDDFDMDEGFSGTLSNLIAVKYPTACGGSVSTDPHGMEMDGAHNGYGATCLGGTTDCSHPTVSNYTLIGINAPNSFGERHREGMAGTFSEGVIYGFSENVHCDASAGYPATTSTIAASVHSEQAKSDNIAGSTCTGASADDITALPIESLGGISATCGFGDKPDFTTKSTGTGLATADTGGGPASGPKWWQGWTAWRSR</sequence>
<evidence type="ECO:0000313" key="1">
    <source>
        <dbReference type="EMBL" id="PJZ69272.1"/>
    </source>
</evidence>
<name>A0A2M9ZJV1_9LEPT</name>
<evidence type="ECO:0000313" key="2">
    <source>
        <dbReference type="EMBL" id="PJZ72346.1"/>
    </source>
</evidence>
<dbReference type="RefSeq" id="WP_100714325.1">
    <property type="nucleotide sequence ID" value="NZ_NPDZ01000010.1"/>
</dbReference>